<dbReference type="SMART" id="SM00360">
    <property type="entry name" value="RRM"/>
    <property type="match status" value="1"/>
</dbReference>
<feature type="domain" description="RRM" evidence="3">
    <location>
        <begin position="46"/>
        <end position="123"/>
    </location>
</feature>
<gene>
    <name evidence="4" type="ORF">A2U01_0006695</name>
</gene>
<dbReference type="InterPro" id="IPR035979">
    <property type="entry name" value="RBD_domain_sf"/>
</dbReference>
<sequence>MGDDDDREWQTVKRRQNIRRGNHHPNFDIATAKRNNNREYNNNYYTTFFFTNFPESFGAKAMFNVFEHYGDIMEVVIPIKRDKGGRRFGFARFDKVPDTRRFESELDNIIIGRDKIAVNLSRFHRSEGFERSGVRSGDRMGEGDNRRSDAMKVGVNNTRYLSRQGQNYNIHPHVKIDGTFAQAVRGEGKPGQERECKRVVLSYEAEKEDMSRLQKSFIGEVEHPGMSYNIQNAFHSQGYFGVKVTPLGSNLTLLEGQEEGEVQALMEEAKGWLDQWFKDIRPWTPKDIDLDRNVWLRIYGIPAHAWNDLFFARVTKPWGSFINADDVTMKKISMDVARLLIRTSCQRVVDEFFDVKVNGEIFHLRVIEDSYGPMRIMLPNSKGTNGRDNEKVFSEEEEEDEAEEEERGRWVVEEEPERESVGEEANLLALTPYVNTSNNSNYVSETVLAANNDLEDMEENSNLNFTGGMVNKDGVADEVDGMKDLDGNLLGLEVGEVGPANSSNIHHTVMRGVTSRLVQSEDLGRVGEPINLIDRARGGKGEQKGGVYSDGP</sequence>
<comment type="caution">
    <text evidence="4">The sequence shown here is derived from an EMBL/GenBank/DDBJ whole genome shotgun (WGS) entry which is preliminary data.</text>
</comment>
<dbReference type="InterPro" id="IPR000504">
    <property type="entry name" value="RRM_dom"/>
</dbReference>
<feature type="region of interest" description="Disordered" evidence="2">
    <location>
        <begin position="379"/>
        <end position="409"/>
    </location>
</feature>
<dbReference type="PROSITE" id="PS50102">
    <property type="entry name" value="RRM"/>
    <property type="match status" value="1"/>
</dbReference>
<dbReference type="SUPFAM" id="SSF54928">
    <property type="entry name" value="RNA-binding domain, RBD"/>
    <property type="match status" value="1"/>
</dbReference>
<dbReference type="Proteomes" id="UP000265520">
    <property type="component" value="Unassembled WGS sequence"/>
</dbReference>
<feature type="compositionally biased region" description="Acidic residues" evidence="2">
    <location>
        <begin position="395"/>
        <end position="405"/>
    </location>
</feature>
<protein>
    <recommendedName>
        <fullName evidence="3">RRM domain-containing protein</fullName>
    </recommendedName>
</protein>
<dbReference type="Pfam" id="PF00076">
    <property type="entry name" value="RRM_1"/>
    <property type="match status" value="1"/>
</dbReference>
<evidence type="ECO:0000256" key="1">
    <source>
        <dbReference type="PROSITE-ProRule" id="PRU00176"/>
    </source>
</evidence>
<proteinExistence type="predicted"/>
<reference evidence="4 5" key="1">
    <citation type="journal article" date="2018" name="Front. Plant Sci.">
        <title>Red Clover (Trifolium pratense) and Zigzag Clover (T. medium) - A Picture of Genomic Similarities and Differences.</title>
        <authorList>
            <person name="Dluhosova J."/>
            <person name="Istvanek J."/>
            <person name="Nedelnik J."/>
            <person name="Repkova J."/>
        </authorList>
    </citation>
    <scope>NUCLEOTIDE SEQUENCE [LARGE SCALE GENOMIC DNA]</scope>
    <source>
        <strain evidence="5">cv. 10/8</strain>
        <tissue evidence="4">Leaf</tissue>
    </source>
</reference>
<feature type="compositionally biased region" description="Basic and acidic residues" evidence="2">
    <location>
        <begin position="385"/>
        <end position="394"/>
    </location>
</feature>
<dbReference type="AlphaFoldDB" id="A0A392MF86"/>
<keyword evidence="5" id="KW-1185">Reference proteome</keyword>
<keyword evidence="1" id="KW-0694">RNA-binding</keyword>
<dbReference type="PANTHER" id="PTHR34427">
    <property type="entry name" value="DUF4283 DOMAIN PROTEIN"/>
    <property type="match status" value="1"/>
</dbReference>
<feature type="non-terminal residue" evidence="4">
    <location>
        <position position="552"/>
    </location>
</feature>
<dbReference type="EMBL" id="LXQA010009233">
    <property type="protein sequence ID" value="MCH85843.1"/>
    <property type="molecule type" value="Genomic_DNA"/>
</dbReference>
<dbReference type="PANTHER" id="PTHR34427:SF5">
    <property type="entry name" value="DUF4283 DOMAIN-CONTAINING PROTEIN"/>
    <property type="match status" value="1"/>
</dbReference>
<organism evidence="4 5">
    <name type="scientific">Trifolium medium</name>
    <dbReference type="NCBI Taxonomy" id="97028"/>
    <lineage>
        <taxon>Eukaryota</taxon>
        <taxon>Viridiplantae</taxon>
        <taxon>Streptophyta</taxon>
        <taxon>Embryophyta</taxon>
        <taxon>Tracheophyta</taxon>
        <taxon>Spermatophyta</taxon>
        <taxon>Magnoliopsida</taxon>
        <taxon>eudicotyledons</taxon>
        <taxon>Gunneridae</taxon>
        <taxon>Pentapetalae</taxon>
        <taxon>rosids</taxon>
        <taxon>fabids</taxon>
        <taxon>Fabales</taxon>
        <taxon>Fabaceae</taxon>
        <taxon>Papilionoideae</taxon>
        <taxon>50 kb inversion clade</taxon>
        <taxon>NPAAA clade</taxon>
        <taxon>Hologalegina</taxon>
        <taxon>IRL clade</taxon>
        <taxon>Trifolieae</taxon>
        <taxon>Trifolium</taxon>
    </lineage>
</organism>
<dbReference type="InterPro" id="IPR012677">
    <property type="entry name" value="Nucleotide-bd_a/b_plait_sf"/>
</dbReference>
<evidence type="ECO:0000259" key="3">
    <source>
        <dbReference type="PROSITE" id="PS50102"/>
    </source>
</evidence>
<evidence type="ECO:0000313" key="4">
    <source>
        <dbReference type="EMBL" id="MCH85843.1"/>
    </source>
</evidence>
<name>A0A392MF86_9FABA</name>
<evidence type="ECO:0000313" key="5">
    <source>
        <dbReference type="Proteomes" id="UP000265520"/>
    </source>
</evidence>
<dbReference type="GO" id="GO:0003723">
    <property type="term" value="F:RNA binding"/>
    <property type="evidence" value="ECO:0007669"/>
    <property type="project" value="UniProtKB-UniRule"/>
</dbReference>
<evidence type="ECO:0000256" key="2">
    <source>
        <dbReference type="SAM" id="MobiDB-lite"/>
    </source>
</evidence>
<dbReference type="Gene3D" id="3.30.70.330">
    <property type="match status" value="1"/>
</dbReference>
<accession>A0A392MF86</accession>